<evidence type="ECO:0000313" key="4">
    <source>
        <dbReference type="EMBL" id="AQS22570.1"/>
    </source>
</evidence>
<evidence type="ECO:0000256" key="2">
    <source>
        <dbReference type="SAM" id="SignalP"/>
    </source>
</evidence>
<sequence>MLFLFGIFALFCQLATGAVTCDECRDAAGGLRDHLQTDESIAEQISILSQTVCVFADIPSECEELLNLYWAEMAGVLYNHFLEPAKSCQLLELCSKKSNKMYLPRDWSCEDCTDIMMRLGIYMADKETVNEAVELLQGDAFCGNGSHSEDCLMMVKDFVTAALPVMAQVLDGKSAELCQAVVGVC</sequence>
<dbReference type="SUPFAM" id="SSF47862">
    <property type="entry name" value="Saposin"/>
    <property type="match status" value="1"/>
</dbReference>
<feature type="domain" description="Saposin B-type" evidence="3">
    <location>
        <begin position="17"/>
        <end position="98"/>
    </location>
</feature>
<dbReference type="InterPro" id="IPR011001">
    <property type="entry name" value="Saposin-like"/>
</dbReference>
<feature type="chain" id="PRO_5012706883" description="Saposin B-type domain-containing protein" evidence="2">
    <location>
        <begin position="18"/>
        <end position="185"/>
    </location>
</feature>
<dbReference type="PROSITE" id="PS50015">
    <property type="entry name" value="SAP_B"/>
    <property type="match status" value="1"/>
</dbReference>
<dbReference type="AlphaFoldDB" id="A0A1S6GL64"/>
<keyword evidence="1" id="KW-1015">Disulfide bond</keyword>
<accession>A0A1S6GL64</accession>
<organism evidence="4">
    <name type="scientific">Pseudodiaptomus poplesia</name>
    <dbReference type="NCBI Taxonomy" id="213370"/>
    <lineage>
        <taxon>Eukaryota</taxon>
        <taxon>Metazoa</taxon>
        <taxon>Ecdysozoa</taxon>
        <taxon>Arthropoda</taxon>
        <taxon>Crustacea</taxon>
        <taxon>Multicrustacea</taxon>
        <taxon>Hexanauplia</taxon>
        <taxon>Copepoda</taxon>
        <taxon>Calanoida</taxon>
        <taxon>Pseudodiaptomidae</taxon>
        <taxon>Pseudodiaptomus</taxon>
    </lineage>
</organism>
<name>A0A1S6GL64_9MAXI</name>
<reference evidence="4" key="1">
    <citation type="journal article" date="2017" name="Aquat. Toxicol.">
        <title>Spliced leader-based analyses reveal the effects of polycyclic aromatic hydrocarbons on gene expression in the copepod Pseudodiaptomus poplesia.</title>
        <authorList>
            <person name="Zhuang Y."/>
            <person name="Yang F."/>
            <person name="Xu D."/>
            <person name="Chen H."/>
            <person name="Zhang H."/>
            <person name="Liu G."/>
        </authorList>
    </citation>
    <scope>NUCLEOTIDE SEQUENCE</scope>
</reference>
<feature type="signal peptide" evidence="2">
    <location>
        <begin position="1"/>
        <end position="17"/>
    </location>
</feature>
<dbReference type="Gene3D" id="1.10.225.10">
    <property type="entry name" value="Saposin-like"/>
    <property type="match status" value="1"/>
</dbReference>
<protein>
    <recommendedName>
        <fullName evidence="3">Saposin B-type domain-containing protein</fullName>
    </recommendedName>
</protein>
<dbReference type="InterPro" id="IPR008139">
    <property type="entry name" value="SaposinB_dom"/>
</dbReference>
<proteinExistence type="evidence at transcript level"/>
<evidence type="ECO:0000259" key="3">
    <source>
        <dbReference type="PROSITE" id="PS50015"/>
    </source>
</evidence>
<evidence type="ECO:0000256" key="1">
    <source>
        <dbReference type="ARBA" id="ARBA00023157"/>
    </source>
</evidence>
<dbReference type="SMART" id="SM00741">
    <property type="entry name" value="SapB"/>
    <property type="match status" value="2"/>
</dbReference>
<keyword evidence="2" id="KW-0732">Signal</keyword>
<dbReference type="EMBL" id="KY314136">
    <property type="protein sequence ID" value="AQS22570.1"/>
    <property type="molecule type" value="mRNA"/>
</dbReference>